<feature type="region of interest" description="Disordered" evidence="3">
    <location>
        <begin position="133"/>
        <end position="160"/>
    </location>
</feature>
<dbReference type="PROSITE" id="PS01031">
    <property type="entry name" value="SHSP"/>
    <property type="match status" value="1"/>
</dbReference>
<dbReference type="PANTHER" id="PTHR11527">
    <property type="entry name" value="HEAT-SHOCK PROTEIN 20 FAMILY MEMBER"/>
    <property type="match status" value="1"/>
</dbReference>
<organism evidence="5 6">
    <name type="scientific">Adhaeribacter terreus</name>
    <dbReference type="NCBI Taxonomy" id="529703"/>
    <lineage>
        <taxon>Bacteria</taxon>
        <taxon>Pseudomonadati</taxon>
        <taxon>Bacteroidota</taxon>
        <taxon>Cytophagia</taxon>
        <taxon>Cytophagales</taxon>
        <taxon>Hymenobacteraceae</taxon>
        <taxon>Adhaeribacter</taxon>
    </lineage>
</organism>
<evidence type="ECO:0000256" key="1">
    <source>
        <dbReference type="PROSITE-ProRule" id="PRU00285"/>
    </source>
</evidence>
<sequence length="160" mass="18162">MADETTPSSFSSMLDRFFNDSLNSRKAMASFTPHVDTSETDEAYEIEVSLPGLKKEEIDIDFQDGRLTISGERKFSDEKRTKKYHMLESQYGSFMRSFYLPDTINSEAIDAEFEDGVLRINVPKETRKIARKQIQIKGASDKKNAENATKSSSGNGKQKR</sequence>
<feature type="domain" description="SHSP" evidence="4">
    <location>
        <begin position="26"/>
        <end position="139"/>
    </location>
</feature>
<dbReference type="Pfam" id="PF00011">
    <property type="entry name" value="HSP20"/>
    <property type="match status" value="1"/>
</dbReference>
<dbReference type="RefSeq" id="WP_378017369.1">
    <property type="nucleotide sequence ID" value="NZ_JBHSKT010000005.1"/>
</dbReference>
<comment type="caution">
    <text evidence="5">The sequence shown here is derived from an EMBL/GenBank/DDBJ whole genome shotgun (WGS) entry which is preliminary data.</text>
</comment>
<dbReference type="CDD" id="cd06464">
    <property type="entry name" value="ACD_sHsps-like"/>
    <property type="match status" value="1"/>
</dbReference>
<proteinExistence type="inferred from homology"/>
<evidence type="ECO:0000256" key="2">
    <source>
        <dbReference type="RuleBase" id="RU003616"/>
    </source>
</evidence>
<comment type="similarity">
    <text evidence="1 2">Belongs to the small heat shock protein (HSP20) family.</text>
</comment>
<name>A0ABW0E9D0_9BACT</name>
<dbReference type="InterPro" id="IPR002068">
    <property type="entry name" value="A-crystallin/Hsp20_dom"/>
</dbReference>
<evidence type="ECO:0000259" key="4">
    <source>
        <dbReference type="PROSITE" id="PS01031"/>
    </source>
</evidence>
<feature type="compositionally biased region" description="Polar residues" evidence="3">
    <location>
        <begin position="146"/>
        <end position="160"/>
    </location>
</feature>
<gene>
    <name evidence="5" type="ORF">ACFPIB_10305</name>
</gene>
<dbReference type="EMBL" id="JBHSKT010000005">
    <property type="protein sequence ID" value="MFC5271002.1"/>
    <property type="molecule type" value="Genomic_DNA"/>
</dbReference>
<dbReference type="SUPFAM" id="SSF49764">
    <property type="entry name" value="HSP20-like chaperones"/>
    <property type="match status" value="1"/>
</dbReference>
<evidence type="ECO:0000256" key="3">
    <source>
        <dbReference type="SAM" id="MobiDB-lite"/>
    </source>
</evidence>
<protein>
    <submittedName>
        <fullName evidence="5">Hsp20/alpha crystallin family protein</fullName>
    </submittedName>
</protein>
<reference evidence="6" key="1">
    <citation type="journal article" date="2019" name="Int. J. Syst. Evol. Microbiol.">
        <title>The Global Catalogue of Microorganisms (GCM) 10K type strain sequencing project: providing services to taxonomists for standard genome sequencing and annotation.</title>
        <authorList>
            <consortium name="The Broad Institute Genomics Platform"/>
            <consortium name="The Broad Institute Genome Sequencing Center for Infectious Disease"/>
            <person name="Wu L."/>
            <person name="Ma J."/>
        </authorList>
    </citation>
    <scope>NUCLEOTIDE SEQUENCE [LARGE SCALE GENOMIC DNA]</scope>
    <source>
        <strain evidence="6">KACC 12602</strain>
    </source>
</reference>
<keyword evidence="6" id="KW-1185">Reference proteome</keyword>
<evidence type="ECO:0000313" key="5">
    <source>
        <dbReference type="EMBL" id="MFC5271002.1"/>
    </source>
</evidence>
<dbReference type="Proteomes" id="UP001596161">
    <property type="component" value="Unassembled WGS sequence"/>
</dbReference>
<dbReference type="InterPro" id="IPR031107">
    <property type="entry name" value="Small_HSP"/>
</dbReference>
<evidence type="ECO:0000313" key="6">
    <source>
        <dbReference type="Proteomes" id="UP001596161"/>
    </source>
</evidence>
<accession>A0ABW0E9D0</accession>
<dbReference type="Gene3D" id="2.60.40.790">
    <property type="match status" value="1"/>
</dbReference>
<dbReference type="InterPro" id="IPR008978">
    <property type="entry name" value="HSP20-like_chaperone"/>
</dbReference>